<dbReference type="AlphaFoldDB" id="D0ME55"/>
<dbReference type="STRING" id="518766.Rmar_0375"/>
<dbReference type="Gene3D" id="3.40.50.2300">
    <property type="match status" value="1"/>
</dbReference>
<feature type="domain" description="Phosphotyrosine protein phosphatase I" evidence="2">
    <location>
        <begin position="4"/>
        <end position="137"/>
    </location>
</feature>
<dbReference type="SUPFAM" id="SSF52788">
    <property type="entry name" value="Phosphotyrosine protein phosphatases I"/>
    <property type="match status" value="1"/>
</dbReference>
<dbReference type="EMBL" id="CP001807">
    <property type="protein sequence ID" value="ACY47279.1"/>
    <property type="molecule type" value="Genomic_DNA"/>
</dbReference>
<dbReference type="eggNOG" id="COG0394">
    <property type="taxonomic scope" value="Bacteria"/>
</dbReference>
<keyword evidence="4" id="KW-1185">Reference proteome</keyword>
<dbReference type="KEGG" id="rmr:Rmar_0375"/>
<evidence type="ECO:0000256" key="1">
    <source>
        <dbReference type="ARBA" id="ARBA00022849"/>
    </source>
</evidence>
<dbReference type="GO" id="GO:0046685">
    <property type="term" value="P:response to arsenic-containing substance"/>
    <property type="evidence" value="ECO:0007669"/>
    <property type="project" value="UniProtKB-KW"/>
</dbReference>
<dbReference type="RefSeq" id="WP_012842891.1">
    <property type="nucleotide sequence ID" value="NC_013501.1"/>
</dbReference>
<accession>D0ME55</accession>
<keyword evidence="1" id="KW-0059">Arsenical resistance</keyword>
<evidence type="ECO:0000313" key="4">
    <source>
        <dbReference type="Proteomes" id="UP000002221"/>
    </source>
</evidence>
<dbReference type="SMART" id="SM00226">
    <property type="entry name" value="LMWPc"/>
    <property type="match status" value="1"/>
</dbReference>
<dbReference type="CDD" id="cd16345">
    <property type="entry name" value="LMWP_ArsC"/>
    <property type="match status" value="1"/>
</dbReference>
<proteinExistence type="predicted"/>
<evidence type="ECO:0000259" key="2">
    <source>
        <dbReference type="SMART" id="SM00226"/>
    </source>
</evidence>
<sequence>MEKLRVLFVCTHNSARSQMAEGLLRAMAGDRYEVYSAGTEPRGVHPLAVRVMQELGIDLSGHHSKHVDTYRDVPMDYVVTVCDSAREHCPYVPARRRNLHQSFPDPSAVEGDEPTRLEAFRHVRDQIRAWLEETFVRQVP</sequence>
<evidence type="ECO:0000313" key="3">
    <source>
        <dbReference type="EMBL" id="ACY47279.1"/>
    </source>
</evidence>
<dbReference type="InterPro" id="IPR023485">
    <property type="entry name" value="Ptyr_pPase"/>
</dbReference>
<dbReference type="Proteomes" id="UP000002221">
    <property type="component" value="Chromosome"/>
</dbReference>
<dbReference type="InterPro" id="IPR036196">
    <property type="entry name" value="Ptyr_pPase_sf"/>
</dbReference>
<dbReference type="HOGENOM" id="CLU_071415_3_2_10"/>
<gene>
    <name evidence="3" type="ordered locus">Rmar_0375</name>
</gene>
<dbReference type="Pfam" id="PF01451">
    <property type="entry name" value="LMWPc"/>
    <property type="match status" value="1"/>
</dbReference>
<dbReference type="PANTHER" id="PTHR43428:SF1">
    <property type="entry name" value="ARSENATE REDUCTASE"/>
    <property type="match status" value="1"/>
</dbReference>
<dbReference type="OrthoDB" id="9799096at2"/>
<protein>
    <submittedName>
        <fullName evidence="3">Protein-tyrosine phosphatase, low molecular weight</fullName>
    </submittedName>
</protein>
<name>D0ME55_RHOM4</name>
<dbReference type="PANTHER" id="PTHR43428">
    <property type="entry name" value="ARSENATE REDUCTASE"/>
    <property type="match status" value="1"/>
</dbReference>
<reference evidence="3 4" key="1">
    <citation type="journal article" date="2009" name="Stand. Genomic Sci.">
        <title>Complete genome sequence of Rhodothermus marinus type strain (R-10).</title>
        <authorList>
            <person name="Nolan M."/>
            <person name="Tindall B.J."/>
            <person name="Pomrenke H."/>
            <person name="Lapidus A."/>
            <person name="Copeland A."/>
            <person name="Glavina Del Rio T."/>
            <person name="Lucas S."/>
            <person name="Chen F."/>
            <person name="Tice H."/>
            <person name="Cheng J.F."/>
            <person name="Saunders E."/>
            <person name="Han C."/>
            <person name="Bruce D."/>
            <person name="Goodwin L."/>
            <person name="Chain P."/>
            <person name="Pitluck S."/>
            <person name="Ovchinikova G."/>
            <person name="Pati A."/>
            <person name="Ivanova N."/>
            <person name="Mavromatis K."/>
            <person name="Chen A."/>
            <person name="Palaniappan K."/>
            <person name="Land M."/>
            <person name="Hauser L."/>
            <person name="Chang Y.J."/>
            <person name="Jeffries C.D."/>
            <person name="Brettin T."/>
            <person name="Goker M."/>
            <person name="Bristow J."/>
            <person name="Eisen J.A."/>
            <person name="Markowitz V."/>
            <person name="Hugenholtz P."/>
            <person name="Kyrpides N.C."/>
            <person name="Klenk H.P."/>
            <person name="Detter J.C."/>
        </authorList>
    </citation>
    <scope>NUCLEOTIDE SEQUENCE [LARGE SCALE GENOMIC DNA]</scope>
    <source>
        <strain evidence="4">ATCC 43812 / DSM 4252 / R-10</strain>
    </source>
</reference>
<organism evidence="3 4">
    <name type="scientific">Rhodothermus marinus (strain ATCC 43812 / DSM 4252 / R-10)</name>
    <name type="common">Rhodothermus obamensis</name>
    <dbReference type="NCBI Taxonomy" id="518766"/>
    <lineage>
        <taxon>Bacteria</taxon>
        <taxon>Pseudomonadati</taxon>
        <taxon>Rhodothermota</taxon>
        <taxon>Rhodothermia</taxon>
        <taxon>Rhodothermales</taxon>
        <taxon>Rhodothermaceae</taxon>
        <taxon>Rhodothermus</taxon>
    </lineage>
</organism>